<dbReference type="GO" id="GO:0016747">
    <property type="term" value="F:acyltransferase activity, transferring groups other than amino-acyl groups"/>
    <property type="evidence" value="ECO:0007669"/>
    <property type="project" value="InterPro"/>
</dbReference>
<dbReference type="PROSITE" id="PS51186">
    <property type="entry name" value="GNAT"/>
    <property type="match status" value="1"/>
</dbReference>
<reference evidence="4" key="1">
    <citation type="submission" date="2023-01" db="EMBL/GenBank/DDBJ databases">
        <title>The diversity of Class Acidimicrobiia in South China Sea sediment environments and the proposal of Iamia marina sp. nov., a novel species of the genus Iamia.</title>
        <authorList>
            <person name="He Y."/>
            <person name="Tian X."/>
        </authorList>
    </citation>
    <scope>NUCLEOTIDE SEQUENCE</scope>
    <source>
        <strain evidence="4">DSM 19957</strain>
    </source>
</reference>
<keyword evidence="1" id="KW-0808">Transferase</keyword>
<dbReference type="Proteomes" id="UP001216390">
    <property type="component" value="Chromosome"/>
</dbReference>
<accession>A0AAF0BUQ2</accession>
<evidence type="ECO:0000259" key="3">
    <source>
        <dbReference type="PROSITE" id="PS51186"/>
    </source>
</evidence>
<dbReference type="InterPro" id="IPR000182">
    <property type="entry name" value="GNAT_dom"/>
</dbReference>
<dbReference type="PANTHER" id="PTHR43877:SF1">
    <property type="entry name" value="ACETYLTRANSFERASE"/>
    <property type="match status" value="1"/>
</dbReference>
<evidence type="ECO:0000256" key="2">
    <source>
        <dbReference type="ARBA" id="ARBA00023315"/>
    </source>
</evidence>
<dbReference type="SUPFAM" id="SSF55729">
    <property type="entry name" value="Acyl-CoA N-acyltransferases (Nat)"/>
    <property type="match status" value="1"/>
</dbReference>
<dbReference type="InterPro" id="IPR016181">
    <property type="entry name" value="Acyl_CoA_acyltransferase"/>
</dbReference>
<dbReference type="KEGG" id="ima:PO878_14180"/>
<name>A0AAF0BUQ2_9ACTN</name>
<evidence type="ECO:0000313" key="4">
    <source>
        <dbReference type="EMBL" id="WCO65649.1"/>
    </source>
</evidence>
<evidence type="ECO:0000256" key="1">
    <source>
        <dbReference type="ARBA" id="ARBA00022679"/>
    </source>
</evidence>
<dbReference type="EMBL" id="CP116942">
    <property type="protein sequence ID" value="WCO65649.1"/>
    <property type="molecule type" value="Genomic_DNA"/>
</dbReference>
<sequence length="174" mass="18918">MTGPVGEDGVEITVQRIGADEGARLRRVRLDAIVDSPGEFTTRLEAAEARPQAAWDRVAEAHSAADDQATWFAEVGGETAGMISAFRTDDGAVTMTSLWSAPGFRRMGVADQLVSAVRDWARAAGATELRQWLVERNAHARAFHDALGFVPTGAERPFEPHPALREVELRLALR</sequence>
<dbReference type="Gene3D" id="3.40.630.30">
    <property type="match status" value="1"/>
</dbReference>
<keyword evidence="5" id="KW-1185">Reference proteome</keyword>
<dbReference type="CDD" id="cd04301">
    <property type="entry name" value="NAT_SF"/>
    <property type="match status" value="1"/>
</dbReference>
<proteinExistence type="predicted"/>
<feature type="domain" description="N-acetyltransferase" evidence="3">
    <location>
        <begin position="26"/>
        <end position="174"/>
    </location>
</feature>
<dbReference type="PANTHER" id="PTHR43877">
    <property type="entry name" value="AMINOALKYLPHOSPHONATE N-ACETYLTRANSFERASE-RELATED-RELATED"/>
    <property type="match status" value="1"/>
</dbReference>
<organism evidence="4 5">
    <name type="scientific">Iamia majanohamensis</name>
    <dbReference type="NCBI Taxonomy" id="467976"/>
    <lineage>
        <taxon>Bacteria</taxon>
        <taxon>Bacillati</taxon>
        <taxon>Actinomycetota</taxon>
        <taxon>Acidimicrobiia</taxon>
        <taxon>Acidimicrobiales</taxon>
        <taxon>Iamiaceae</taxon>
        <taxon>Iamia</taxon>
    </lineage>
</organism>
<protein>
    <submittedName>
        <fullName evidence="4">GNAT family N-acetyltransferase</fullName>
    </submittedName>
</protein>
<dbReference type="RefSeq" id="WP_272735176.1">
    <property type="nucleotide sequence ID" value="NZ_CP116942.1"/>
</dbReference>
<evidence type="ECO:0000313" key="5">
    <source>
        <dbReference type="Proteomes" id="UP001216390"/>
    </source>
</evidence>
<dbReference type="AlphaFoldDB" id="A0AAF0BUQ2"/>
<dbReference type="Pfam" id="PF00583">
    <property type="entry name" value="Acetyltransf_1"/>
    <property type="match status" value="1"/>
</dbReference>
<keyword evidence="2" id="KW-0012">Acyltransferase</keyword>
<dbReference type="InterPro" id="IPR050832">
    <property type="entry name" value="Bact_Acetyltransf"/>
</dbReference>
<gene>
    <name evidence="4" type="ORF">PO878_14180</name>
</gene>